<dbReference type="Proteomes" id="UP000001416">
    <property type="component" value="Chromosome"/>
</dbReference>
<name>Q82VH0_NITEU</name>
<dbReference type="PANTHER" id="PTHR30294:SF47">
    <property type="entry name" value="INNER MEMBRANE TRANSPORT PERMEASE YHHJ"/>
    <property type="match status" value="1"/>
</dbReference>
<keyword evidence="4" id="KW-1003">Cell membrane</keyword>
<evidence type="ECO:0000256" key="7">
    <source>
        <dbReference type="ARBA" id="ARBA00023136"/>
    </source>
</evidence>
<dbReference type="Pfam" id="PF12698">
    <property type="entry name" value="ABC2_membrane_3"/>
    <property type="match status" value="1"/>
</dbReference>
<feature type="domain" description="ABC transmembrane type-2" evidence="9">
    <location>
        <begin position="133"/>
        <end position="369"/>
    </location>
</feature>
<dbReference type="GO" id="GO:0140359">
    <property type="term" value="F:ABC-type transporter activity"/>
    <property type="evidence" value="ECO:0007669"/>
    <property type="project" value="InterPro"/>
</dbReference>
<dbReference type="HOGENOM" id="CLU_039483_8_1_4"/>
<dbReference type="OrthoDB" id="9808686at2"/>
<dbReference type="GeneID" id="87104300"/>
<evidence type="ECO:0000256" key="4">
    <source>
        <dbReference type="ARBA" id="ARBA00022475"/>
    </source>
</evidence>
<dbReference type="STRING" id="228410.NE1118"/>
<dbReference type="Gene3D" id="3.40.1710.10">
    <property type="entry name" value="abc type-2 transporter like domain"/>
    <property type="match status" value="1"/>
</dbReference>
<keyword evidence="6 8" id="KW-1133">Transmembrane helix</keyword>
<keyword evidence="7 8" id="KW-0472">Membrane</keyword>
<evidence type="ECO:0000259" key="9">
    <source>
        <dbReference type="PROSITE" id="PS51012"/>
    </source>
</evidence>
<evidence type="ECO:0000256" key="1">
    <source>
        <dbReference type="ARBA" id="ARBA00004651"/>
    </source>
</evidence>
<dbReference type="PhylomeDB" id="Q82VH0"/>
<evidence type="ECO:0000256" key="6">
    <source>
        <dbReference type="ARBA" id="ARBA00022989"/>
    </source>
</evidence>
<dbReference type="RefSeq" id="WP_011111711.1">
    <property type="nucleotide sequence ID" value="NC_004757.1"/>
</dbReference>
<dbReference type="InterPro" id="IPR047817">
    <property type="entry name" value="ABC2_TM_bact-type"/>
</dbReference>
<gene>
    <name evidence="10" type="ordered locus">NE1118</name>
</gene>
<feature type="transmembrane region" description="Helical" evidence="8">
    <location>
        <begin position="317"/>
        <end position="336"/>
    </location>
</feature>
<dbReference type="PROSITE" id="PS51012">
    <property type="entry name" value="ABC_TM2"/>
    <property type="match status" value="1"/>
</dbReference>
<comment type="subcellular location">
    <subcellularLocation>
        <location evidence="1">Cell membrane</location>
        <topology evidence="1">Multi-pass membrane protein</topology>
    </subcellularLocation>
</comment>
<comment type="similarity">
    <text evidence="2">Belongs to the ABC-2 integral membrane protein family.</text>
</comment>
<feature type="transmembrane region" description="Helical" evidence="8">
    <location>
        <begin position="220"/>
        <end position="244"/>
    </location>
</feature>
<sequence length="374" mass="41318">MLTLLNAFHLGIKELRSLGRDKLMLFLILFAFTGQVYLTATGLPESLHKAPVAIIDEDRSPLSLRIIDAFYPPHFLPPLIIEQYAADPGMDTGLYTFVLDIPPDFQRDVLAGRRPAIQLNVDATRMSQAFIGSGYIQNIVTGEVTAFSQRYRMLPAWPAELEIRARFNPNLSSVWFGSVMEVINSITMLSIILTGAALIREREHGTIEHLLVMPLTPFEIMLAKVWSMGLVVAIVATASLVFVVQDLLNVPIEGSIGLFVMGMTLHLFATTSMGIFLGMVARSMPQMGLLMIIILLPLQMLSGGMTPRESMPEAVQYLMLAAPTTHFVSLAQAILYRGADFGIVWPEFLALLAIGSIFFTLALARFRRTISSMA</sequence>
<feature type="transmembrane region" description="Helical" evidence="8">
    <location>
        <begin position="256"/>
        <end position="281"/>
    </location>
</feature>
<proteinExistence type="inferred from homology"/>
<dbReference type="InterPro" id="IPR013525">
    <property type="entry name" value="ABC2_TM"/>
</dbReference>
<evidence type="ECO:0000256" key="3">
    <source>
        <dbReference type="ARBA" id="ARBA00022448"/>
    </source>
</evidence>
<keyword evidence="3" id="KW-0813">Transport</keyword>
<reference evidence="10 11" key="1">
    <citation type="journal article" date="2003" name="J. Bacteriol.">
        <title>Complete genome sequence of the ammonia-oxidizing bacterium and obligate chemolithoautotroph Nitrosomonas europaea.</title>
        <authorList>
            <person name="Chain P."/>
            <person name="Lamerdin J."/>
            <person name="Larimer F."/>
            <person name="Regala W."/>
            <person name="Land M."/>
            <person name="Hauser L."/>
            <person name="Hooper A."/>
            <person name="Klotz M."/>
            <person name="Norton J."/>
            <person name="Sayavedra-Soto L."/>
            <person name="Arciero D."/>
            <person name="Hommes N."/>
            <person name="Whittaker M."/>
            <person name="Arp D."/>
        </authorList>
    </citation>
    <scope>NUCLEOTIDE SEQUENCE [LARGE SCALE GENOMIC DNA]</scope>
    <source>
        <strain evidence="11">ATCC 19718 / CIP 103999 / KCTC 2705 / NBRC 14298</strain>
    </source>
</reference>
<keyword evidence="5 8" id="KW-0812">Transmembrane</keyword>
<evidence type="ECO:0000256" key="5">
    <source>
        <dbReference type="ARBA" id="ARBA00022692"/>
    </source>
</evidence>
<dbReference type="KEGG" id="neu:NE1118"/>
<dbReference type="eggNOG" id="COG0842">
    <property type="taxonomic scope" value="Bacteria"/>
</dbReference>
<keyword evidence="11" id="KW-1185">Reference proteome</keyword>
<dbReference type="EMBL" id="AL954747">
    <property type="protein sequence ID" value="CAD85029.1"/>
    <property type="molecule type" value="Genomic_DNA"/>
</dbReference>
<dbReference type="InterPro" id="IPR051449">
    <property type="entry name" value="ABC-2_transporter_component"/>
</dbReference>
<accession>Q82VH0</accession>
<evidence type="ECO:0000313" key="10">
    <source>
        <dbReference type="EMBL" id="CAD85029.1"/>
    </source>
</evidence>
<feature type="transmembrane region" description="Helical" evidence="8">
    <location>
        <begin position="287"/>
        <end position="305"/>
    </location>
</feature>
<dbReference type="PANTHER" id="PTHR30294">
    <property type="entry name" value="MEMBRANE COMPONENT OF ABC TRANSPORTER YHHJ-RELATED"/>
    <property type="match status" value="1"/>
</dbReference>
<evidence type="ECO:0000256" key="2">
    <source>
        <dbReference type="ARBA" id="ARBA00007783"/>
    </source>
</evidence>
<dbReference type="AlphaFoldDB" id="Q82VH0"/>
<dbReference type="GO" id="GO:0005886">
    <property type="term" value="C:plasma membrane"/>
    <property type="evidence" value="ECO:0007669"/>
    <property type="project" value="UniProtKB-SubCell"/>
</dbReference>
<evidence type="ECO:0000256" key="8">
    <source>
        <dbReference type="SAM" id="Phobius"/>
    </source>
</evidence>
<protein>
    <submittedName>
        <fullName evidence="10">Putative ABC-2 type transport system permease protein</fullName>
    </submittedName>
</protein>
<organism evidence="10 11">
    <name type="scientific">Nitrosomonas europaea (strain ATCC 19718 / CIP 103999 / KCTC 2705 / NBRC 14298)</name>
    <dbReference type="NCBI Taxonomy" id="228410"/>
    <lineage>
        <taxon>Bacteria</taxon>
        <taxon>Pseudomonadati</taxon>
        <taxon>Pseudomonadota</taxon>
        <taxon>Betaproteobacteria</taxon>
        <taxon>Nitrosomonadales</taxon>
        <taxon>Nitrosomonadaceae</taxon>
        <taxon>Nitrosomonas</taxon>
    </lineage>
</organism>
<evidence type="ECO:0000313" key="11">
    <source>
        <dbReference type="Proteomes" id="UP000001416"/>
    </source>
</evidence>
<feature type="transmembrane region" description="Helical" evidence="8">
    <location>
        <begin position="348"/>
        <end position="366"/>
    </location>
</feature>